<dbReference type="Pfam" id="PF00027">
    <property type="entry name" value="cNMP_binding"/>
    <property type="match status" value="1"/>
</dbReference>
<reference evidence="3" key="1">
    <citation type="submission" date="2011-05" db="EMBL/GenBank/DDBJ databases">
        <authorList>
            <person name="Richards S.R."/>
            <person name="Qu J."/>
            <person name="Jiang H."/>
            <person name="Jhangiani S.N."/>
            <person name="Agravi P."/>
            <person name="Goodspeed R."/>
            <person name="Gross S."/>
            <person name="Mandapat C."/>
            <person name="Jackson L."/>
            <person name="Mathew T."/>
            <person name="Pu L."/>
            <person name="Thornton R."/>
            <person name="Saada N."/>
            <person name="Wilczek-Boney K.B."/>
            <person name="Lee S."/>
            <person name="Kovar C."/>
            <person name="Wu Y."/>
            <person name="Scherer S.E."/>
            <person name="Worley K.C."/>
            <person name="Muzny D.M."/>
            <person name="Gibbs R."/>
        </authorList>
    </citation>
    <scope>NUCLEOTIDE SEQUENCE</scope>
    <source>
        <strain evidence="3">Brora</strain>
    </source>
</reference>
<keyword evidence="3" id="KW-1185">Reference proteome</keyword>
<evidence type="ECO:0000313" key="2">
    <source>
        <dbReference type="EnsemblMetazoa" id="SMAR010288-PA"/>
    </source>
</evidence>
<feature type="domain" description="Cyclic nucleotide-binding" evidence="1">
    <location>
        <begin position="153"/>
        <end position="261"/>
    </location>
</feature>
<proteinExistence type="predicted"/>
<dbReference type="EnsemblMetazoa" id="SMAR010288-RA">
    <property type="protein sequence ID" value="SMAR010288-PA"/>
    <property type="gene ID" value="SMAR010288"/>
</dbReference>
<dbReference type="Proteomes" id="UP000014500">
    <property type="component" value="Unassembled WGS sequence"/>
</dbReference>
<dbReference type="SMART" id="SM00100">
    <property type="entry name" value="cNMP"/>
    <property type="match status" value="1"/>
</dbReference>
<dbReference type="OMA" id="MTKIWDE"/>
<dbReference type="EMBL" id="JH431971">
    <property type="status" value="NOT_ANNOTATED_CDS"/>
    <property type="molecule type" value="Genomic_DNA"/>
</dbReference>
<dbReference type="InterPro" id="IPR014710">
    <property type="entry name" value="RmlC-like_jellyroll"/>
</dbReference>
<evidence type="ECO:0000313" key="3">
    <source>
        <dbReference type="Proteomes" id="UP000014500"/>
    </source>
</evidence>
<dbReference type="CDD" id="cd00038">
    <property type="entry name" value="CAP_ED"/>
    <property type="match status" value="1"/>
</dbReference>
<organism evidence="2 3">
    <name type="scientific">Strigamia maritima</name>
    <name type="common">European centipede</name>
    <name type="synonym">Geophilus maritimus</name>
    <dbReference type="NCBI Taxonomy" id="126957"/>
    <lineage>
        <taxon>Eukaryota</taxon>
        <taxon>Metazoa</taxon>
        <taxon>Ecdysozoa</taxon>
        <taxon>Arthropoda</taxon>
        <taxon>Myriapoda</taxon>
        <taxon>Chilopoda</taxon>
        <taxon>Pleurostigmophora</taxon>
        <taxon>Geophilomorpha</taxon>
        <taxon>Linotaeniidae</taxon>
        <taxon>Strigamia</taxon>
    </lineage>
</organism>
<protein>
    <recommendedName>
        <fullName evidence="1">Cyclic nucleotide-binding domain-containing protein</fullName>
    </recommendedName>
</protein>
<dbReference type="eggNOG" id="KOG1113">
    <property type="taxonomic scope" value="Eukaryota"/>
</dbReference>
<dbReference type="PANTHER" id="PTHR23011">
    <property type="entry name" value="CYCLIC NUCLEOTIDE-BINDING DOMAIN CONTAINING PROTEIN"/>
    <property type="match status" value="1"/>
</dbReference>
<dbReference type="InterPro" id="IPR000595">
    <property type="entry name" value="cNMP-bd_dom"/>
</dbReference>
<dbReference type="InterPro" id="IPR018490">
    <property type="entry name" value="cNMP-bd_dom_sf"/>
</dbReference>
<accession>T1J996</accession>
<name>T1J996_STRMM</name>
<dbReference type="PROSITE" id="PS50042">
    <property type="entry name" value="CNMP_BINDING_3"/>
    <property type="match status" value="1"/>
</dbReference>
<dbReference type="PhylomeDB" id="T1J996"/>
<dbReference type="AlphaFoldDB" id="T1J996"/>
<reference evidence="2" key="2">
    <citation type="submission" date="2015-02" db="UniProtKB">
        <authorList>
            <consortium name="EnsemblMetazoa"/>
        </authorList>
    </citation>
    <scope>IDENTIFICATION</scope>
</reference>
<dbReference type="HOGENOM" id="CLU_553573_0_0_1"/>
<dbReference type="Gene3D" id="2.60.120.10">
    <property type="entry name" value="Jelly Rolls"/>
    <property type="match status" value="2"/>
</dbReference>
<sequence>MSTSISAPSRTRIQDKTLLEVNPDDLQIAIDNELKQHEKEERKRKAAKKLVTLLFQGLDEVDLELRKRSIIFRMKFLSRLMLSNLIAPPLDQTDDKSGHSRNTLPIFNLNAYKRVQKVVEISQGVKRILIKPEEFRKEEECDYIFRSICQLPIFDVYSQQTLMDMSRVINYQFLESGRVVVRQGQFPLCFYIVLSGLLSVSVEEKDDETGKIITRVTGELKAGDPFGQLGLINNAPRTSTVITKFPCELLWLYRDDYNRLLIANSAHEWKGRFDTMSSIKYFKNWNVNQIKECSSNSKLVKMENDAIILGNSTERPEFLYFISNGRFRIIEVLRLITDTTHFKKHFNLQMAPMHMTSRELLKSLLPWQTVTSRFLHIMTLGKGQFFGAGEDLQRRYIVAWGKAECIQIPHAFLRRNDLTDWVELLQDTMQAALPTHNYVFSEFVERATWRAYKRQLLQDLVSRSKKIVLTQLEDVPLSIRQAEERENWSTVQS</sequence>
<evidence type="ECO:0000259" key="1">
    <source>
        <dbReference type="PROSITE" id="PS50042"/>
    </source>
</evidence>
<dbReference type="PANTHER" id="PTHR23011:SF41">
    <property type="entry name" value="CYCLIC NUCLEOTIDE-BINDING DOMAIN-CONTAINING PROTEIN"/>
    <property type="match status" value="1"/>
</dbReference>
<dbReference type="SUPFAM" id="SSF51206">
    <property type="entry name" value="cAMP-binding domain-like"/>
    <property type="match status" value="2"/>
</dbReference>